<reference evidence="2" key="2">
    <citation type="submission" date="2013-04" db="EMBL/GenBank/DDBJ databases">
        <title>Bisphenol A degrading Sphingobium sp. strain BiD32.</title>
        <authorList>
            <person name="Nielsen J.L."/>
            <person name="Zhou N.A."/>
            <person name="Kjeldal H."/>
        </authorList>
    </citation>
    <scope>NUCLEOTIDE SEQUENCE [LARGE SCALE GENOMIC DNA]</scope>
    <source>
        <strain evidence="2">BiD32</strain>
    </source>
</reference>
<dbReference type="RefSeq" id="WP_006958303.1">
    <property type="nucleotide sequence ID" value="NZ_CAVK010000130.1"/>
</dbReference>
<sequence length="161" mass="16771">MANDRPEEDADDAALAAWELGAGNTPDSAPHPKLAHLRALFAAHPDVAALTRVLDAAMNDTDDPVPVTVEVQPRLLRLLAQIETLDAAAAGRAPAPPERTVSQIVGNYLEHLLHGLVTDPTGHPHFAEVWNALCAAEGAPELAVPTGTAEPAPPQAGDGPF</sequence>
<comment type="caution">
    <text evidence="1">The sequence shown here is derived from an EMBL/GenBank/DDBJ whole genome shotgun (WGS) entry which is preliminary data.</text>
</comment>
<organism evidence="1 2">
    <name type="scientific">Sphingobium indicum BiD32</name>
    <dbReference type="NCBI Taxonomy" id="1301087"/>
    <lineage>
        <taxon>Bacteria</taxon>
        <taxon>Pseudomonadati</taxon>
        <taxon>Pseudomonadota</taxon>
        <taxon>Alphaproteobacteria</taxon>
        <taxon>Sphingomonadales</taxon>
        <taxon>Sphingomonadaceae</taxon>
        <taxon>Sphingobium</taxon>
    </lineage>
</organism>
<evidence type="ECO:0000313" key="1">
    <source>
        <dbReference type="EMBL" id="CCW18294.1"/>
    </source>
</evidence>
<dbReference type="AlphaFoldDB" id="N1MNJ6"/>
<dbReference type="EMBL" id="CAVK010000130">
    <property type="protein sequence ID" value="CCW18294.1"/>
    <property type="molecule type" value="Genomic_DNA"/>
</dbReference>
<dbReference type="OrthoDB" id="7869028at2"/>
<keyword evidence="2" id="KW-1185">Reference proteome</keyword>
<name>N1MNJ6_9SPHN</name>
<evidence type="ECO:0000313" key="2">
    <source>
        <dbReference type="Proteomes" id="UP000013201"/>
    </source>
</evidence>
<protein>
    <submittedName>
        <fullName evidence="1">Uncharacterized protein</fullName>
    </submittedName>
</protein>
<accession>N1MNJ6</accession>
<reference evidence="1 2" key="1">
    <citation type="submission" date="2013-03" db="EMBL/GenBank/DDBJ databases">
        <authorList>
            <person name="Le V."/>
        </authorList>
    </citation>
    <scope>NUCLEOTIDE SEQUENCE [LARGE SCALE GENOMIC DNA]</scope>
    <source>
        <strain evidence="1 2">BiD32</strain>
    </source>
</reference>
<proteinExistence type="predicted"/>
<dbReference type="Proteomes" id="UP000013201">
    <property type="component" value="Unassembled WGS sequence"/>
</dbReference>
<gene>
    <name evidence="1" type="ORF">EBBID32_26450</name>
</gene>